<accession>A0A9D4LH85</accession>
<comment type="caution">
    <text evidence="2">The sequence shown here is derived from an EMBL/GenBank/DDBJ whole genome shotgun (WGS) entry which is preliminary data.</text>
</comment>
<reference evidence="2" key="2">
    <citation type="submission" date="2020-11" db="EMBL/GenBank/DDBJ databases">
        <authorList>
            <person name="McCartney M.A."/>
            <person name="Auch B."/>
            <person name="Kono T."/>
            <person name="Mallez S."/>
            <person name="Becker A."/>
            <person name="Gohl D.M."/>
            <person name="Silverstein K.A.T."/>
            <person name="Koren S."/>
            <person name="Bechman K.B."/>
            <person name="Herman A."/>
            <person name="Abrahante J.E."/>
            <person name="Garbe J."/>
        </authorList>
    </citation>
    <scope>NUCLEOTIDE SEQUENCE</scope>
    <source>
        <strain evidence="2">Duluth1</strain>
        <tissue evidence="2">Whole animal</tissue>
    </source>
</reference>
<sequence length="79" mass="8591">MQGVKQGDPLSPLLFNIEMDHLLAEISRQANGYKFGPEVGDLIESLFCADDNALLTNTAAQTNHNLNTSMKINVKKCAA</sequence>
<feature type="domain" description="Reverse transcriptase" evidence="1">
    <location>
        <begin position="1"/>
        <end position="79"/>
    </location>
</feature>
<evidence type="ECO:0000259" key="1">
    <source>
        <dbReference type="PROSITE" id="PS50878"/>
    </source>
</evidence>
<dbReference type="InterPro" id="IPR000477">
    <property type="entry name" value="RT_dom"/>
</dbReference>
<evidence type="ECO:0000313" key="2">
    <source>
        <dbReference type="EMBL" id="KAH3857764.1"/>
    </source>
</evidence>
<proteinExistence type="predicted"/>
<reference evidence="2" key="1">
    <citation type="journal article" date="2019" name="bioRxiv">
        <title>The Genome of the Zebra Mussel, Dreissena polymorpha: A Resource for Invasive Species Research.</title>
        <authorList>
            <person name="McCartney M.A."/>
            <person name="Auch B."/>
            <person name="Kono T."/>
            <person name="Mallez S."/>
            <person name="Zhang Y."/>
            <person name="Obille A."/>
            <person name="Becker A."/>
            <person name="Abrahante J.E."/>
            <person name="Garbe J."/>
            <person name="Badalamenti J.P."/>
            <person name="Herman A."/>
            <person name="Mangelson H."/>
            <person name="Liachko I."/>
            <person name="Sullivan S."/>
            <person name="Sone E.D."/>
            <person name="Koren S."/>
            <person name="Silverstein K.A.T."/>
            <person name="Beckman K.B."/>
            <person name="Gohl D.M."/>
        </authorList>
    </citation>
    <scope>NUCLEOTIDE SEQUENCE</scope>
    <source>
        <strain evidence="2">Duluth1</strain>
        <tissue evidence="2">Whole animal</tissue>
    </source>
</reference>
<dbReference type="PROSITE" id="PS50878">
    <property type="entry name" value="RT_POL"/>
    <property type="match status" value="1"/>
</dbReference>
<organism evidence="2 3">
    <name type="scientific">Dreissena polymorpha</name>
    <name type="common">Zebra mussel</name>
    <name type="synonym">Mytilus polymorpha</name>
    <dbReference type="NCBI Taxonomy" id="45954"/>
    <lineage>
        <taxon>Eukaryota</taxon>
        <taxon>Metazoa</taxon>
        <taxon>Spiralia</taxon>
        <taxon>Lophotrochozoa</taxon>
        <taxon>Mollusca</taxon>
        <taxon>Bivalvia</taxon>
        <taxon>Autobranchia</taxon>
        <taxon>Heteroconchia</taxon>
        <taxon>Euheterodonta</taxon>
        <taxon>Imparidentia</taxon>
        <taxon>Neoheterodontei</taxon>
        <taxon>Myida</taxon>
        <taxon>Dreissenoidea</taxon>
        <taxon>Dreissenidae</taxon>
        <taxon>Dreissena</taxon>
    </lineage>
</organism>
<dbReference type="EMBL" id="JAIWYP010000003">
    <property type="protein sequence ID" value="KAH3857764.1"/>
    <property type="molecule type" value="Genomic_DNA"/>
</dbReference>
<gene>
    <name evidence="2" type="ORF">DPMN_100379</name>
</gene>
<name>A0A9D4LH85_DREPO</name>
<evidence type="ECO:0000313" key="3">
    <source>
        <dbReference type="Proteomes" id="UP000828390"/>
    </source>
</evidence>
<dbReference type="Proteomes" id="UP000828390">
    <property type="component" value="Unassembled WGS sequence"/>
</dbReference>
<dbReference type="AlphaFoldDB" id="A0A9D4LH85"/>
<protein>
    <recommendedName>
        <fullName evidence="1">Reverse transcriptase domain-containing protein</fullName>
    </recommendedName>
</protein>
<keyword evidence="3" id="KW-1185">Reference proteome</keyword>